<accession>A0ABZ0UVN4</accession>
<dbReference type="NCBIfam" id="TIGR00188">
    <property type="entry name" value="rnpA"/>
    <property type="match status" value="1"/>
</dbReference>
<dbReference type="RefSeq" id="WP_323722122.1">
    <property type="nucleotide sequence ID" value="NZ_CP110343.1"/>
</dbReference>
<keyword evidence="5" id="KW-0378">Hydrolase</keyword>
<dbReference type="EC" id="3.1.26.5" evidence="7"/>
<evidence type="ECO:0000256" key="4">
    <source>
        <dbReference type="ARBA" id="ARBA00022759"/>
    </source>
</evidence>
<gene>
    <name evidence="8" type="ORF">Fokcrypt_00690</name>
</gene>
<dbReference type="InterPro" id="IPR020539">
    <property type="entry name" value="RNase_P_CS"/>
</dbReference>
<dbReference type="EMBL" id="CP110343">
    <property type="protein sequence ID" value="WPX98150.1"/>
    <property type="molecule type" value="Genomic_DNA"/>
</dbReference>
<dbReference type="InterPro" id="IPR000100">
    <property type="entry name" value="RNase_P"/>
</dbReference>
<sequence length="146" mass="17096">MKFRIAKIHTSTPSLESFRFASVRDSEYSVKSVLQSAKRFVTSNFIMFVDIRSSTTNNKYYFGTVTSRRVGGAITRNYAKRLVREIARKHAKFQKLVDKTIYVILILRKEIAVSDITTLYHDYFRTFDVLVRRCIKDTMCNDCIKK</sequence>
<evidence type="ECO:0000313" key="8">
    <source>
        <dbReference type="EMBL" id="WPX98150.1"/>
    </source>
</evidence>
<dbReference type="PROSITE" id="PS00648">
    <property type="entry name" value="RIBONUCLEASE_P"/>
    <property type="match status" value="1"/>
</dbReference>
<evidence type="ECO:0000256" key="6">
    <source>
        <dbReference type="ARBA" id="ARBA00022884"/>
    </source>
</evidence>
<evidence type="ECO:0000256" key="3">
    <source>
        <dbReference type="ARBA" id="ARBA00022722"/>
    </source>
</evidence>
<dbReference type="Pfam" id="PF00825">
    <property type="entry name" value="Ribonuclease_P"/>
    <property type="match status" value="1"/>
</dbReference>
<keyword evidence="6" id="KW-0694">RNA-binding</keyword>
<comment type="function">
    <text evidence="1">RNaseP catalyzes the removal of the 5'-leader sequence from pre-tRNA to produce the mature 5'-terminus. It can also cleave other RNA substrates such as 4.5S RNA. The protein component plays an auxiliary but essential role in vivo by binding to the 5'-leader sequence and broadening the substrate specificity of the ribozyme.</text>
</comment>
<evidence type="ECO:0000256" key="2">
    <source>
        <dbReference type="ARBA" id="ARBA00022694"/>
    </source>
</evidence>
<keyword evidence="9" id="KW-1185">Reference proteome</keyword>
<name>A0ABZ0UVN4_9RICK</name>
<evidence type="ECO:0000313" key="9">
    <source>
        <dbReference type="Proteomes" id="UP001325140"/>
    </source>
</evidence>
<organism evidence="8 9">
    <name type="scientific">Candidatus Fokinia crypta</name>
    <dbReference type="NCBI Taxonomy" id="1920990"/>
    <lineage>
        <taxon>Bacteria</taxon>
        <taxon>Pseudomonadati</taxon>
        <taxon>Pseudomonadota</taxon>
        <taxon>Alphaproteobacteria</taxon>
        <taxon>Rickettsiales</taxon>
        <taxon>Candidatus Midichloriaceae</taxon>
        <taxon>Candidatus Fokinia</taxon>
    </lineage>
</organism>
<evidence type="ECO:0000256" key="5">
    <source>
        <dbReference type="ARBA" id="ARBA00022801"/>
    </source>
</evidence>
<keyword evidence="4" id="KW-0255">Endonuclease</keyword>
<dbReference type="SUPFAM" id="SSF54211">
    <property type="entry name" value="Ribosomal protein S5 domain 2-like"/>
    <property type="match status" value="1"/>
</dbReference>
<dbReference type="InterPro" id="IPR014721">
    <property type="entry name" value="Ribsml_uS5_D2-typ_fold_subgr"/>
</dbReference>
<proteinExistence type="predicted"/>
<evidence type="ECO:0000256" key="1">
    <source>
        <dbReference type="ARBA" id="ARBA00002663"/>
    </source>
</evidence>
<dbReference type="Proteomes" id="UP001325140">
    <property type="component" value="Chromosome"/>
</dbReference>
<keyword evidence="3" id="KW-0540">Nuclease</keyword>
<dbReference type="InterPro" id="IPR020568">
    <property type="entry name" value="Ribosomal_Su5_D2-typ_SF"/>
</dbReference>
<reference evidence="8" key="1">
    <citation type="submission" date="2022-10" db="EMBL/GenBank/DDBJ databases">
        <title>Host association and intracellularity evolved multiple times independently in the Rickettsiales.</title>
        <authorList>
            <person name="Castelli M."/>
            <person name="Nardi T."/>
            <person name="Gammuto L."/>
            <person name="Bellinzona G."/>
            <person name="Sabaneyeva E."/>
            <person name="Potekhin A."/>
            <person name="Serra V."/>
            <person name="Petroni G."/>
            <person name="Sassera D."/>
        </authorList>
    </citation>
    <scope>NUCLEOTIDE SEQUENCE [LARGE SCALE GENOMIC DNA]</scope>
    <source>
        <strain evidence="8">US_Bl 11III1</strain>
    </source>
</reference>
<protein>
    <recommendedName>
        <fullName evidence="7">Ribonuclease P protein component</fullName>
        <ecNumber evidence="7">3.1.26.5</ecNumber>
    </recommendedName>
</protein>
<dbReference type="Gene3D" id="3.30.230.10">
    <property type="match status" value="1"/>
</dbReference>
<evidence type="ECO:0000256" key="7">
    <source>
        <dbReference type="NCBIfam" id="TIGR00188"/>
    </source>
</evidence>
<keyword evidence="2" id="KW-0819">tRNA processing</keyword>